<dbReference type="PANTHER" id="PTHR11926:SF1412">
    <property type="entry name" value="UDP-GLYCOSYLTRANSFERASE 83A1-LIKE"/>
    <property type="match status" value="1"/>
</dbReference>
<keyword evidence="3" id="KW-1185">Reference proteome</keyword>
<reference evidence="2" key="1">
    <citation type="journal article" date="2023" name="Nat. Commun.">
        <title>Diploid and tetraploid genomes of Acorus and the evolution of monocots.</title>
        <authorList>
            <person name="Ma L."/>
            <person name="Liu K.W."/>
            <person name="Li Z."/>
            <person name="Hsiao Y.Y."/>
            <person name="Qi Y."/>
            <person name="Fu T."/>
            <person name="Tang G.D."/>
            <person name="Zhang D."/>
            <person name="Sun W.H."/>
            <person name="Liu D.K."/>
            <person name="Li Y."/>
            <person name="Chen G.Z."/>
            <person name="Liu X.D."/>
            <person name="Liao X.Y."/>
            <person name="Jiang Y.T."/>
            <person name="Yu X."/>
            <person name="Hao Y."/>
            <person name="Huang J."/>
            <person name="Zhao X.W."/>
            <person name="Ke S."/>
            <person name="Chen Y.Y."/>
            <person name="Wu W.L."/>
            <person name="Hsu J.L."/>
            <person name="Lin Y.F."/>
            <person name="Huang M.D."/>
            <person name="Li C.Y."/>
            <person name="Huang L."/>
            <person name="Wang Z.W."/>
            <person name="Zhao X."/>
            <person name="Zhong W.Y."/>
            <person name="Peng D.H."/>
            <person name="Ahmad S."/>
            <person name="Lan S."/>
            <person name="Zhang J.S."/>
            <person name="Tsai W.C."/>
            <person name="Van de Peer Y."/>
            <person name="Liu Z.J."/>
        </authorList>
    </citation>
    <scope>NUCLEOTIDE SEQUENCE</scope>
    <source>
        <strain evidence="2">CP</strain>
    </source>
</reference>
<evidence type="ECO:0000256" key="1">
    <source>
        <dbReference type="ARBA" id="ARBA00009995"/>
    </source>
</evidence>
<dbReference type="Proteomes" id="UP001180020">
    <property type="component" value="Unassembled WGS sequence"/>
</dbReference>
<dbReference type="GO" id="GO:0080043">
    <property type="term" value="F:quercetin 3-O-glucosyltransferase activity"/>
    <property type="evidence" value="ECO:0007669"/>
    <property type="project" value="TreeGrafter"/>
</dbReference>
<sequence length="87" mass="9422">MGWSPSPTARPPPHGAVIPYPAEGHVIPLMDLSHRLVDRSFSVTFVNTHFDHARLLASLPGPRAETGPLRLVSIPNGLEPCADHNDI</sequence>
<accession>A0AAV9E5N1</accession>
<dbReference type="PANTHER" id="PTHR11926">
    <property type="entry name" value="GLUCOSYL/GLUCURONOSYL TRANSFERASES"/>
    <property type="match status" value="1"/>
</dbReference>
<comment type="similarity">
    <text evidence="1">Belongs to the UDP-glycosyltransferase family.</text>
</comment>
<dbReference type="AlphaFoldDB" id="A0AAV9E5N1"/>
<comment type="caution">
    <text evidence="2">The sequence shown here is derived from an EMBL/GenBank/DDBJ whole genome shotgun (WGS) entry which is preliminary data.</text>
</comment>
<name>A0AAV9E5N1_ACOCL</name>
<gene>
    <name evidence="2" type="primary">UGT83A1</name>
    <name evidence="2" type="ORF">QJS10_CPA09g00782</name>
</gene>
<organism evidence="2 3">
    <name type="scientific">Acorus calamus</name>
    <name type="common">Sweet flag</name>
    <dbReference type="NCBI Taxonomy" id="4465"/>
    <lineage>
        <taxon>Eukaryota</taxon>
        <taxon>Viridiplantae</taxon>
        <taxon>Streptophyta</taxon>
        <taxon>Embryophyta</taxon>
        <taxon>Tracheophyta</taxon>
        <taxon>Spermatophyta</taxon>
        <taxon>Magnoliopsida</taxon>
        <taxon>Liliopsida</taxon>
        <taxon>Acoraceae</taxon>
        <taxon>Acorus</taxon>
    </lineage>
</organism>
<proteinExistence type="inferred from homology"/>
<protein>
    <submittedName>
        <fullName evidence="2">UDP-glycosyltransferase 83A1</fullName>
    </submittedName>
</protein>
<dbReference type="EMBL" id="JAUJYO010000009">
    <property type="protein sequence ID" value="KAK1308726.1"/>
    <property type="molecule type" value="Genomic_DNA"/>
</dbReference>
<evidence type="ECO:0000313" key="3">
    <source>
        <dbReference type="Proteomes" id="UP001180020"/>
    </source>
</evidence>
<evidence type="ECO:0000313" key="2">
    <source>
        <dbReference type="EMBL" id="KAK1308726.1"/>
    </source>
</evidence>
<reference evidence="2" key="2">
    <citation type="submission" date="2023-06" db="EMBL/GenBank/DDBJ databases">
        <authorList>
            <person name="Ma L."/>
            <person name="Liu K.-W."/>
            <person name="Li Z."/>
            <person name="Hsiao Y.-Y."/>
            <person name="Qi Y."/>
            <person name="Fu T."/>
            <person name="Tang G."/>
            <person name="Zhang D."/>
            <person name="Sun W.-H."/>
            <person name="Liu D.-K."/>
            <person name="Li Y."/>
            <person name="Chen G.-Z."/>
            <person name="Liu X.-D."/>
            <person name="Liao X.-Y."/>
            <person name="Jiang Y.-T."/>
            <person name="Yu X."/>
            <person name="Hao Y."/>
            <person name="Huang J."/>
            <person name="Zhao X.-W."/>
            <person name="Ke S."/>
            <person name="Chen Y.-Y."/>
            <person name="Wu W.-L."/>
            <person name="Hsu J.-L."/>
            <person name="Lin Y.-F."/>
            <person name="Huang M.-D."/>
            <person name="Li C.-Y."/>
            <person name="Huang L."/>
            <person name="Wang Z.-W."/>
            <person name="Zhao X."/>
            <person name="Zhong W.-Y."/>
            <person name="Peng D.-H."/>
            <person name="Ahmad S."/>
            <person name="Lan S."/>
            <person name="Zhang J.-S."/>
            <person name="Tsai W.-C."/>
            <person name="Van De Peer Y."/>
            <person name="Liu Z.-J."/>
        </authorList>
    </citation>
    <scope>NUCLEOTIDE SEQUENCE</scope>
    <source>
        <strain evidence="2">CP</strain>
        <tissue evidence="2">Leaves</tissue>
    </source>
</reference>
<dbReference type="SUPFAM" id="SSF53756">
    <property type="entry name" value="UDP-Glycosyltransferase/glycogen phosphorylase"/>
    <property type="match status" value="1"/>
</dbReference>
<dbReference type="GO" id="GO:0080044">
    <property type="term" value="F:quercetin 7-O-glucosyltransferase activity"/>
    <property type="evidence" value="ECO:0007669"/>
    <property type="project" value="TreeGrafter"/>
</dbReference>
<dbReference type="Gene3D" id="3.40.50.2000">
    <property type="entry name" value="Glycogen Phosphorylase B"/>
    <property type="match status" value="1"/>
</dbReference>